<name>A0AAD3NWU1_9RHOB</name>
<dbReference type="RefSeq" id="WP_010394818.1">
    <property type="nucleotide sequence ID" value="NZ_BSFH01000017.1"/>
</dbReference>
<reference evidence="1" key="2">
    <citation type="submission" date="2023-01" db="EMBL/GenBank/DDBJ databases">
        <authorList>
            <person name="Sun Q."/>
            <person name="Evtushenko L."/>
        </authorList>
    </citation>
    <scope>NUCLEOTIDE SEQUENCE</scope>
    <source>
        <strain evidence="1">VKM B-2222</strain>
    </source>
</reference>
<evidence type="ECO:0000313" key="1">
    <source>
        <dbReference type="EMBL" id="GLK63415.1"/>
    </source>
</evidence>
<accession>A0AAD3NWU1</accession>
<reference evidence="1" key="1">
    <citation type="journal article" date="2014" name="Int. J. Syst. Evol. Microbiol.">
        <title>Complete genome sequence of Corynebacterium casei LMG S-19264T (=DSM 44701T), isolated from a smear-ripened cheese.</title>
        <authorList>
            <consortium name="US DOE Joint Genome Institute (JGI-PGF)"/>
            <person name="Walter F."/>
            <person name="Albersmeier A."/>
            <person name="Kalinowski J."/>
            <person name="Ruckert C."/>
        </authorList>
    </citation>
    <scope>NUCLEOTIDE SEQUENCE</scope>
    <source>
        <strain evidence="1">VKM B-2222</strain>
    </source>
</reference>
<evidence type="ECO:0000313" key="2">
    <source>
        <dbReference type="Proteomes" id="UP001143349"/>
    </source>
</evidence>
<comment type="caution">
    <text evidence="1">The sequence shown here is derived from an EMBL/GenBank/DDBJ whole genome shotgun (WGS) entry which is preliminary data.</text>
</comment>
<gene>
    <name evidence="1" type="ORF">GCM10017635_08850</name>
</gene>
<dbReference type="Pfam" id="PF00494">
    <property type="entry name" value="SQS_PSY"/>
    <property type="match status" value="1"/>
</dbReference>
<proteinExistence type="predicted"/>
<dbReference type="Gene3D" id="1.10.600.10">
    <property type="entry name" value="Farnesyl Diphosphate Synthase"/>
    <property type="match status" value="1"/>
</dbReference>
<dbReference type="EMBL" id="BSFH01000017">
    <property type="protein sequence ID" value="GLK63415.1"/>
    <property type="molecule type" value="Genomic_DNA"/>
</dbReference>
<dbReference type="Proteomes" id="UP001143349">
    <property type="component" value="Unassembled WGS sequence"/>
</dbReference>
<keyword evidence="2" id="KW-1185">Reference proteome</keyword>
<dbReference type="InterPro" id="IPR008949">
    <property type="entry name" value="Isoprenoid_synthase_dom_sf"/>
</dbReference>
<organism evidence="1 2">
    <name type="scientific">Paracoccus kondratievae</name>
    <dbReference type="NCBI Taxonomy" id="135740"/>
    <lineage>
        <taxon>Bacteria</taxon>
        <taxon>Pseudomonadati</taxon>
        <taxon>Pseudomonadota</taxon>
        <taxon>Alphaproteobacteria</taxon>
        <taxon>Rhodobacterales</taxon>
        <taxon>Paracoccaceae</taxon>
        <taxon>Paracoccus</taxon>
    </lineage>
</organism>
<dbReference type="InterPro" id="IPR002060">
    <property type="entry name" value="Squ/phyt_synthse"/>
</dbReference>
<dbReference type="AlphaFoldDB" id="A0AAD3NWU1"/>
<dbReference type="SUPFAM" id="SSF48576">
    <property type="entry name" value="Terpenoid synthases"/>
    <property type="match status" value="1"/>
</dbReference>
<protein>
    <submittedName>
        <fullName evidence="1">Phytoene synthase</fullName>
    </submittedName>
</protein>
<sequence>MSLQDCAAALRDHDPDRFGICLMAPAKARPGLMTLYALNLELARAPLASNEPLIAEMRLQWWIERLEDIGAGKPQSHELLTPLAEAWGPRAAAFAALAGARRRDAAREPLEGPEAVAAYVRDTTVALALFAAEALNGTIADPAATAEGRIIAAQAEGVGLAHWLAALPALQGLGLGLWDPSPQVLAQIAARARKKLAEAKAQRRQLPRILAPVLFPGAGLRAVLDAAPKGIEALASAVPSEFRRRFTLGAFSLTHRWWI</sequence>